<evidence type="ECO:0000256" key="5">
    <source>
        <dbReference type="ARBA" id="ARBA00022898"/>
    </source>
</evidence>
<accession>A0ABR6YD40</accession>
<keyword evidence="6 8" id="KW-0560">Oxidoreductase</keyword>
<comment type="catalytic activity">
    <reaction evidence="7 8">
        <text>N(6)-[(R)-lipoyl]-L-lysyl-[glycine-cleavage complex H protein] + glycine + H(+) = N(6)-[(R)-S(8)-aminomethyldihydrolipoyl]-L-lysyl-[glycine-cleavage complex H protein] + CO2</text>
        <dbReference type="Rhea" id="RHEA:24304"/>
        <dbReference type="Rhea" id="RHEA-COMP:10494"/>
        <dbReference type="Rhea" id="RHEA-COMP:10495"/>
        <dbReference type="ChEBI" id="CHEBI:15378"/>
        <dbReference type="ChEBI" id="CHEBI:16526"/>
        <dbReference type="ChEBI" id="CHEBI:57305"/>
        <dbReference type="ChEBI" id="CHEBI:83099"/>
        <dbReference type="ChEBI" id="CHEBI:83143"/>
        <dbReference type="EC" id="1.4.4.2"/>
    </reaction>
</comment>
<proteinExistence type="inferred from homology"/>
<evidence type="ECO:0000259" key="10">
    <source>
        <dbReference type="Pfam" id="PF21478"/>
    </source>
</evidence>
<feature type="domain" description="Glycine cleavage system P-protein N-terminal" evidence="9">
    <location>
        <begin position="18"/>
        <end position="442"/>
    </location>
</feature>
<dbReference type="InterPro" id="IPR015424">
    <property type="entry name" value="PyrdxlP-dep_Trfase"/>
</dbReference>
<dbReference type="Proteomes" id="UP000624279">
    <property type="component" value="Unassembled WGS sequence"/>
</dbReference>
<name>A0ABR6YD40_9BURK</name>
<dbReference type="HAMAP" id="MF_00711">
    <property type="entry name" value="GcvP"/>
    <property type="match status" value="1"/>
</dbReference>
<evidence type="ECO:0000313" key="12">
    <source>
        <dbReference type="Proteomes" id="UP000624279"/>
    </source>
</evidence>
<dbReference type="InterPro" id="IPR015421">
    <property type="entry name" value="PyrdxlP-dep_Trfase_major"/>
</dbReference>
<keyword evidence="5 8" id="KW-0663">Pyridoxal phosphate</keyword>
<dbReference type="InterPro" id="IPR015422">
    <property type="entry name" value="PyrdxlP-dep_Trfase_small"/>
</dbReference>
<gene>
    <name evidence="8 11" type="primary">gcvP</name>
    <name evidence="11" type="ORF">H8K55_12830</name>
</gene>
<dbReference type="InterPro" id="IPR049316">
    <property type="entry name" value="GDC-P_C"/>
</dbReference>
<evidence type="ECO:0000256" key="3">
    <source>
        <dbReference type="ARBA" id="ARBA00010756"/>
    </source>
</evidence>
<comment type="function">
    <text evidence="2 8">The glycine cleavage system catalyzes the degradation of glycine. The P protein binds the alpha-amino group of glycine through its pyridoxal phosphate cofactor; CO(2) is released and the remaining methylamine moiety is then transferred to the lipoamide cofactor of the H protein.</text>
</comment>
<dbReference type="CDD" id="cd00613">
    <property type="entry name" value="GDC-P"/>
    <property type="match status" value="2"/>
</dbReference>
<dbReference type="Gene3D" id="3.90.1150.10">
    <property type="entry name" value="Aspartate Aminotransferase, domain 1"/>
    <property type="match status" value="2"/>
</dbReference>
<dbReference type="Pfam" id="PF02347">
    <property type="entry name" value="GDC-P"/>
    <property type="match status" value="2"/>
</dbReference>
<evidence type="ECO:0000256" key="4">
    <source>
        <dbReference type="ARBA" id="ARBA00011690"/>
    </source>
</evidence>
<dbReference type="PANTHER" id="PTHR11773">
    <property type="entry name" value="GLYCINE DEHYDROGENASE, DECARBOXYLATING"/>
    <property type="match status" value="1"/>
</dbReference>
<keyword evidence="12" id="KW-1185">Reference proteome</keyword>
<evidence type="ECO:0000256" key="1">
    <source>
        <dbReference type="ARBA" id="ARBA00001933"/>
    </source>
</evidence>
<comment type="subunit">
    <text evidence="4 8">The glycine cleavage system is composed of four proteins: P, T, L and H.</text>
</comment>
<reference evidence="11 12" key="1">
    <citation type="submission" date="2020-08" db="EMBL/GenBank/DDBJ databases">
        <title>Novel species isolated from subtropical streams in China.</title>
        <authorList>
            <person name="Lu H."/>
        </authorList>
    </citation>
    <scope>NUCLEOTIDE SEQUENCE [LARGE SCALE GENOMIC DNA]</scope>
    <source>
        <strain evidence="11 12">LX15W</strain>
    </source>
</reference>
<comment type="similarity">
    <text evidence="3 8">Belongs to the GcvP family.</text>
</comment>
<feature type="domain" description="Glycine cleavage system P-protein N-terminal" evidence="9">
    <location>
        <begin position="463"/>
        <end position="734"/>
    </location>
</feature>
<comment type="caution">
    <text evidence="11">The sequence shown here is derived from an EMBL/GenBank/DDBJ whole genome shotgun (WGS) entry which is preliminary data.</text>
</comment>
<dbReference type="Gene3D" id="3.40.640.10">
    <property type="entry name" value="Type I PLP-dependent aspartate aminotransferase-like (Major domain)"/>
    <property type="match status" value="2"/>
</dbReference>
<protein>
    <recommendedName>
        <fullName evidence="8">Glycine dehydrogenase (decarboxylating)</fullName>
        <ecNumber evidence="8">1.4.4.2</ecNumber>
    </recommendedName>
    <alternativeName>
        <fullName evidence="8">Glycine cleavage system P-protein</fullName>
    </alternativeName>
    <alternativeName>
        <fullName evidence="8">Glycine decarboxylase</fullName>
    </alternativeName>
    <alternativeName>
        <fullName evidence="8">Glycine dehydrogenase (aminomethyl-transferring)</fullName>
    </alternativeName>
</protein>
<feature type="modified residue" description="N6-(pyridoxal phosphate)lysine" evidence="8">
    <location>
        <position position="707"/>
    </location>
</feature>
<evidence type="ECO:0000256" key="6">
    <source>
        <dbReference type="ARBA" id="ARBA00023002"/>
    </source>
</evidence>
<dbReference type="PANTHER" id="PTHR11773:SF1">
    <property type="entry name" value="GLYCINE DEHYDROGENASE (DECARBOXYLATING), MITOCHONDRIAL"/>
    <property type="match status" value="1"/>
</dbReference>
<sequence>MTRTSLSQLEAHDAFIARHIGPSEAEQAAMLKVLGYANRTALIDAIVPANIRRHDVLPLADFTEAKSETEALATLKALASKNKVLKSFIGQGYYNTHTPGVILRNIFENPAWYTAYTPYQPEISQGRLEAILNFQQVIMDMTGMDIANASMLDEGTAAAEAMTLIQRVGKSNSNVFYVAHDVLPQTREIIETRAKPLGIEVRTLTANEAVENDCFGVLLQYPSVDGEIRDYREFATAIHAKGAMVVAATDLLALTLIEAPGTWGADVVVGNSQRFGVPLGFGGPHAGFMGTKDAFKRSMPGRLVGVTVDAQGKQAYRLALQTREQHIRREKATSNICTAQVLLAVIASMYAVYHGPAGLKQIAQRTHRLTGTLAAGLKQIGVAIANTSFFDTLTINVADASAVHAAAQAAGFNFRQISATQVGVSLDETATRADIEALWAVFAQGKATPNFDATEATVADAFPAALTRTTAYLAHPTFNRYHAEHEMLRYLRTLADKDLALDRTMIPLGSCTMKLNATSEMIPVTWPEFSNIHPFAPNDQTVGYREMIDQLEAMLCAATGYDAVSLQPNAGSQGEYAGLLIIQAYHQSRGDSHRNIVLIPSSAHGTNPASASMVGMEVVVVACDDNGNVDLVDLKAKAEKHSANLAAAMVTYPSTHGVFEEGIRELCDIVHAHGGQVYVDGANMNALVGVAAPGKFGGDVSHLNLHKTFCIPHGGGGPGVGPVAVGAHLAPFLPNQRSNGYVRGEKGISAVSAAPFGSASILPISWMYIAMMGAEGLKAATETAILAANYIAKRLAPHYPVLYSGHDGLVAHECILDLRPLTDATGISNEDVAKRLIDFGFHAPTMSFPVPGTLMIEPTESESQAELDRFIDAMIAIREEIAKVASGEFDAKDNPLKNAPHTAEVLVANEWNHAYGREVAAYPVPALRKQKYWAPVGRADNVYGDRNLFCACVPMSDYE</sequence>
<dbReference type="InterPro" id="IPR020581">
    <property type="entry name" value="GDC_P"/>
</dbReference>
<comment type="cofactor">
    <cofactor evidence="1 8">
        <name>pyridoxal 5'-phosphate</name>
        <dbReference type="ChEBI" id="CHEBI:597326"/>
    </cofactor>
</comment>
<dbReference type="InterPro" id="IPR049315">
    <property type="entry name" value="GDC-P_N"/>
</dbReference>
<dbReference type="EC" id="1.4.4.2" evidence="8"/>
<dbReference type="RefSeq" id="WP_186942469.1">
    <property type="nucleotide sequence ID" value="NZ_JACOGA010000011.1"/>
</dbReference>
<dbReference type="SUPFAM" id="SSF53383">
    <property type="entry name" value="PLP-dependent transferases"/>
    <property type="match status" value="2"/>
</dbReference>
<evidence type="ECO:0000256" key="2">
    <source>
        <dbReference type="ARBA" id="ARBA00003788"/>
    </source>
</evidence>
<dbReference type="Pfam" id="PF21478">
    <property type="entry name" value="GcvP2_C"/>
    <property type="match status" value="1"/>
</dbReference>
<evidence type="ECO:0000256" key="7">
    <source>
        <dbReference type="ARBA" id="ARBA00049026"/>
    </source>
</evidence>
<evidence type="ECO:0000256" key="8">
    <source>
        <dbReference type="HAMAP-Rule" id="MF_00711"/>
    </source>
</evidence>
<dbReference type="NCBIfam" id="NF001696">
    <property type="entry name" value="PRK00451.1"/>
    <property type="match status" value="1"/>
</dbReference>
<dbReference type="InterPro" id="IPR003437">
    <property type="entry name" value="GcvP"/>
</dbReference>
<organism evidence="11 12">
    <name type="scientific">Undibacterium flavidum</name>
    <dbReference type="NCBI Taxonomy" id="2762297"/>
    <lineage>
        <taxon>Bacteria</taxon>
        <taxon>Pseudomonadati</taxon>
        <taxon>Pseudomonadota</taxon>
        <taxon>Betaproteobacteria</taxon>
        <taxon>Burkholderiales</taxon>
        <taxon>Oxalobacteraceae</taxon>
        <taxon>Undibacterium</taxon>
    </lineage>
</organism>
<dbReference type="NCBIfam" id="NF003346">
    <property type="entry name" value="PRK04366.1"/>
    <property type="match status" value="1"/>
</dbReference>
<dbReference type="NCBIfam" id="TIGR00461">
    <property type="entry name" value="gcvP"/>
    <property type="match status" value="1"/>
</dbReference>
<dbReference type="EMBL" id="JACOGA010000011">
    <property type="protein sequence ID" value="MBC3874477.1"/>
    <property type="molecule type" value="Genomic_DNA"/>
</dbReference>
<evidence type="ECO:0000313" key="11">
    <source>
        <dbReference type="EMBL" id="MBC3874477.1"/>
    </source>
</evidence>
<dbReference type="GO" id="GO:0004375">
    <property type="term" value="F:glycine dehydrogenase (decarboxylating) activity"/>
    <property type="evidence" value="ECO:0007669"/>
    <property type="project" value="UniProtKB-EC"/>
</dbReference>
<evidence type="ECO:0000259" key="9">
    <source>
        <dbReference type="Pfam" id="PF02347"/>
    </source>
</evidence>
<feature type="domain" description="Glycine dehydrogenase C-terminal" evidence="10">
    <location>
        <begin position="780"/>
        <end position="901"/>
    </location>
</feature>